<evidence type="ECO:0000313" key="1">
    <source>
        <dbReference type="EMBL" id="KAK9932030.1"/>
    </source>
</evidence>
<dbReference type="AlphaFoldDB" id="A0AAW1X5D3"/>
<keyword evidence="2" id="KW-1185">Reference proteome</keyword>
<protein>
    <submittedName>
        <fullName evidence="1">Uncharacterized protein</fullName>
    </submittedName>
</protein>
<comment type="caution">
    <text evidence="1">The sequence shown here is derived from an EMBL/GenBank/DDBJ whole genome shotgun (WGS) entry which is preliminary data.</text>
</comment>
<reference evidence="1 2" key="1">
    <citation type="journal article" date="2023" name="G3 (Bethesda)">
        <title>A chromosome-length genome assembly and annotation of blackberry (Rubus argutus, cv. 'Hillquist').</title>
        <authorList>
            <person name="Bruna T."/>
            <person name="Aryal R."/>
            <person name="Dudchenko O."/>
            <person name="Sargent D.J."/>
            <person name="Mead D."/>
            <person name="Buti M."/>
            <person name="Cavallini A."/>
            <person name="Hytonen T."/>
            <person name="Andres J."/>
            <person name="Pham M."/>
            <person name="Weisz D."/>
            <person name="Mascagni F."/>
            <person name="Usai G."/>
            <person name="Natali L."/>
            <person name="Bassil N."/>
            <person name="Fernandez G.E."/>
            <person name="Lomsadze A."/>
            <person name="Armour M."/>
            <person name="Olukolu B."/>
            <person name="Poorten T."/>
            <person name="Britton C."/>
            <person name="Davik J."/>
            <person name="Ashrafi H."/>
            <person name="Aiden E.L."/>
            <person name="Borodovsky M."/>
            <person name="Worthington M."/>
        </authorList>
    </citation>
    <scope>NUCLEOTIDE SEQUENCE [LARGE SCALE GENOMIC DNA]</scope>
    <source>
        <strain evidence="1">PI 553951</strain>
    </source>
</reference>
<name>A0AAW1X5D3_RUBAR</name>
<proteinExistence type="predicted"/>
<gene>
    <name evidence="1" type="ORF">M0R45_019281</name>
</gene>
<organism evidence="1 2">
    <name type="scientific">Rubus argutus</name>
    <name type="common">Southern blackberry</name>
    <dbReference type="NCBI Taxonomy" id="59490"/>
    <lineage>
        <taxon>Eukaryota</taxon>
        <taxon>Viridiplantae</taxon>
        <taxon>Streptophyta</taxon>
        <taxon>Embryophyta</taxon>
        <taxon>Tracheophyta</taxon>
        <taxon>Spermatophyta</taxon>
        <taxon>Magnoliopsida</taxon>
        <taxon>eudicotyledons</taxon>
        <taxon>Gunneridae</taxon>
        <taxon>Pentapetalae</taxon>
        <taxon>rosids</taxon>
        <taxon>fabids</taxon>
        <taxon>Rosales</taxon>
        <taxon>Rosaceae</taxon>
        <taxon>Rosoideae</taxon>
        <taxon>Rosoideae incertae sedis</taxon>
        <taxon>Rubus</taxon>
    </lineage>
</organism>
<accession>A0AAW1X5D3</accession>
<dbReference type="Proteomes" id="UP001457282">
    <property type="component" value="Unassembled WGS sequence"/>
</dbReference>
<dbReference type="EMBL" id="JBEDUW010000004">
    <property type="protein sequence ID" value="KAK9932030.1"/>
    <property type="molecule type" value="Genomic_DNA"/>
</dbReference>
<evidence type="ECO:0000313" key="2">
    <source>
        <dbReference type="Proteomes" id="UP001457282"/>
    </source>
</evidence>
<sequence>MLGSTAARLWGRPGLMSDAGRATWIDGVGWVLTAEEKEKLAAASLVSGGAVRSSLDVFYLVMWYCDVEAAMGLPQWIVAFCFAVWLEDWSLSVCV</sequence>